<keyword evidence="3" id="KW-1185">Reference proteome</keyword>
<evidence type="ECO:0000313" key="1">
    <source>
        <dbReference type="EMBL" id="BBZ07216.1"/>
    </source>
</evidence>
<evidence type="ECO:0000313" key="4">
    <source>
        <dbReference type="Proteomes" id="UP000467201"/>
    </source>
</evidence>
<dbReference type="Gene3D" id="3.90.1300.10">
    <property type="entry name" value="Amidase signature (AS) domain"/>
    <property type="match status" value="1"/>
</dbReference>
<dbReference type="EMBL" id="AP022605">
    <property type="protein sequence ID" value="BBZ07216.1"/>
    <property type="molecule type" value="Genomic_DNA"/>
</dbReference>
<dbReference type="AlphaFoldDB" id="A0A1X1SXG4"/>
<dbReference type="KEGG" id="mdr:MDOR_13850"/>
<dbReference type="RefSeq" id="WP_085192785.1">
    <property type="nucleotide sequence ID" value="NZ_AP022605.1"/>
</dbReference>
<dbReference type="Proteomes" id="UP000193564">
    <property type="component" value="Unassembled WGS sequence"/>
</dbReference>
<proteinExistence type="predicted"/>
<accession>A0A1X1SXG4</accession>
<organism evidence="2 3">
    <name type="scientific">Mycolicibacterium doricum</name>
    <dbReference type="NCBI Taxonomy" id="126673"/>
    <lineage>
        <taxon>Bacteria</taxon>
        <taxon>Bacillati</taxon>
        <taxon>Actinomycetota</taxon>
        <taxon>Actinomycetes</taxon>
        <taxon>Mycobacteriales</taxon>
        <taxon>Mycobacteriaceae</taxon>
        <taxon>Mycolicibacterium</taxon>
    </lineage>
</organism>
<dbReference type="InterPro" id="IPR036928">
    <property type="entry name" value="AS_sf"/>
</dbReference>
<name>A0A1X1SXG4_9MYCO</name>
<reference evidence="1" key="3">
    <citation type="submission" date="2020-02" db="EMBL/GenBank/DDBJ databases">
        <authorList>
            <person name="Matsumoto Y."/>
            <person name="Motooka D."/>
            <person name="Nakamura S."/>
        </authorList>
    </citation>
    <scope>NUCLEOTIDE SEQUENCE</scope>
    <source>
        <strain evidence="1">JCM 12405</strain>
    </source>
</reference>
<evidence type="ECO:0000313" key="3">
    <source>
        <dbReference type="Proteomes" id="UP000193564"/>
    </source>
</evidence>
<evidence type="ECO:0000313" key="2">
    <source>
        <dbReference type="EMBL" id="ORV35740.1"/>
    </source>
</evidence>
<sequence>MAFTPLQNATGAPRDLVAARVSDHGLPIGMMSASTVRQDKRLLELPGEPQHARRWQRMQDAS</sequence>
<dbReference type="EMBL" id="LQOS01000071">
    <property type="protein sequence ID" value="ORV35740.1"/>
    <property type="molecule type" value="Genomic_DNA"/>
</dbReference>
<reference evidence="1 4" key="2">
    <citation type="journal article" date="2019" name="Emerg. Microbes Infect.">
        <title>Comprehensive subspecies identification of 175 nontuberculous mycobacteria species based on 7547 genomic profiles.</title>
        <authorList>
            <person name="Matsumoto Y."/>
            <person name="Kinjo T."/>
            <person name="Motooka D."/>
            <person name="Nabeya D."/>
            <person name="Jung N."/>
            <person name="Uechi K."/>
            <person name="Horii T."/>
            <person name="Iida T."/>
            <person name="Fujita J."/>
            <person name="Nakamura S."/>
        </authorList>
    </citation>
    <scope>NUCLEOTIDE SEQUENCE [LARGE SCALE GENOMIC DNA]</scope>
    <source>
        <strain evidence="1 4">JCM 12405</strain>
    </source>
</reference>
<reference evidence="2 3" key="1">
    <citation type="submission" date="2016-01" db="EMBL/GenBank/DDBJ databases">
        <title>The new phylogeny of the genus Mycobacterium.</title>
        <authorList>
            <person name="Tarcisio F."/>
            <person name="Conor M."/>
            <person name="Antonella G."/>
            <person name="Elisabetta G."/>
            <person name="Giulia F.S."/>
            <person name="Sara T."/>
            <person name="Anna F."/>
            <person name="Clotilde B."/>
            <person name="Roberto B."/>
            <person name="Veronica D.S."/>
            <person name="Fabio R."/>
            <person name="Monica P."/>
            <person name="Olivier J."/>
            <person name="Enrico T."/>
            <person name="Nicola S."/>
        </authorList>
    </citation>
    <scope>NUCLEOTIDE SEQUENCE [LARGE SCALE GENOMIC DNA]</scope>
    <source>
        <strain evidence="2 3">DSM 44339</strain>
    </source>
</reference>
<protein>
    <submittedName>
        <fullName evidence="2">Uncharacterized protein</fullName>
    </submittedName>
</protein>
<dbReference type="Proteomes" id="UP000467201">
    <property type="component" value="Chromosome"/>
</dbReference>
<gene>
    <name evidence="2" type="ORF">AWC01_18200</name>
    <name evidence="1" type="ORF">MDOR_13850</name>
</gene>